<reference evidence="4" key="1">
    <citation type="journal article" date="2016" name="Genome Announc.">
        <title>Draft Genome Sequence of the Syntrophic Lactate-Degrading Bacterium Tepidanaerobacter syntrophicus JLT.</title>
        <authorList>
            <person name="Matsuura N."/>
            <person name="Ohashi A."/>
            <person name="Tourlousse D.M."/>
            <person name="Sekiguchi Y."/>
        </authorList>
    </citation>
    <scope>NUCLEOTIDE SEQUENCE [LARGE SCALE GENOMIC DNA]</scope>
    <source>
        <strain evidence="4">JL</strain>
    </source>
</reference>
<dbReference type="InterPro" id="IPR052057">
    <property type="entry name" value="IS150/IS1296_orfA-like"/>
</dbReference>
<dbReference type="Pfam" id="PF01527">
    <property type="entry name" value="HTH_Tnp_1"/>
    <property type="match status" value="1"/>
</dbReference>
<dbReference type="SUPFAM" id="SSF48295">
    <property type="entry name" value="TrpR-like"/>
    <property type="match status" value="2"/>
</dbReference>
<organism evidence="4">
    <name type="scientific">Tepidanaerobacter syntrophicus</name>
    <dbReference type="NCBI Taxonomy" id="224999"/>
    <lineage>
        <taxon>Bacteria</taxon>
        <taxon>Bacillati</taxon>
        <taxon>Bacillota</taxon>
        <taxon>Clostridia</taxon>
        <taxon>Thermosediminibacterales</taxon>
        <taxon>Tepidanaerobacteraceae</taxon>
        <taxon>Tepidanaerobacter</taxon>
    </lineage>
</organism>
<dbReference type="InterPro" id="IPR002514">
    <property type="entry name" value="Transposase_8"/>
</dbReference>
<dbReference type="PANTHER" id="PTHR33795">
    <property type="entry name" value="INSERTION ELEMENT IS150 PROTEIN INSJ"/>
    <property type="match status" value="1"/>
</dbReference>
<dbReference type="GO" id="GO:0043565">
    <property type="term" value="F:sequence-specific DNA binding"/>
    <property type="evidence" value="ECO:0007669"/>
    <property type="project" value="InterPro"/>
</dbReference>
<dbReference type="Gene3D" id="1.10.10.10">
    <property type="entry name" value="Winged helix-like DNA-binding domain superfamily/Winged helix DNA-binding domain"/>
    <property type="match status" value="2"/>
</dbReference>
<dbReference type="GO" id="GO:0004803">
    <property type="term" value="F:transposase activity"/>
    <property type="evidence" value="ECO:0007669"/>
    <property type="project" value="InterPro"/>
</dbReference>
<proteinExistence type="inferred from homology"/>
<dbReference type="Pfam" id="PF13518">
    <property type="entry name" value="HTH_28"/>
    <property type="match status" value="1"/>
</dbReference>
<keyword evidence="5" id="KW-1185">Reference proteome</keyword>
<sequence length="234" mass="27757">MGRKAKFSKEVKIQACKDYEEDKFSFKNISKEIGANEETVRRWYLTYNEHGPSAFETSNKNSTYSQKFKLSVVEEYTLGKYSLADLSAKHNIATGIIRTWVNNWYNGIEIKDYAPKGDVYTMKSRKTTFEERLEIVKWVIDNNMSYKDAADKYGVAYALVYRWTRAYINKGPEALKHKKRGPKPKSEIDESKLTEVEKLKLELEREKALRKRREFELEVLKKKEEFEKKLRYRK</sequence>
<comment type="similarity">
    <text evidence="1">Belongs to the IS150/IS1296 orfA family.</text>
</comment>
<name>A0A0U9HN42_9FIRM</name>
<protein>
    <submittedName>
        <fullName evidence="4">Transposase</fullName>
    </submittedName>
</protein>
<dbReference type="STRING" id="224999.GCA_001485475_01814"/>
<dbReference type="OrthoDB" id="9797531at2"/>
<evidence type="ECO:0000256" key="1">
    <source>
        <dbReference type="ARBA" id="ARBA00038232"/>
    </source>
</evidence>
<evidence type="ECO:0000313" key="5">
    <source>
        <dbReference type="Proteomes" id="UP000062160"/>
    </source>
</evidence>
<dbReference type="Proteomes" id="UP000062160">
    <property type="component" value="Unassembled WGS sequence"/>
</dbReference>
<accession>A0A0U9HN42</accession>
<dbReference type="InterPro" id="IPR010921">
    <property type="entry name" value="Trp_repressor/repl_initiator"/>
</dbReference>
<keyword evidence="2" id="KW-0175">Coiled coil</keyword>
<gene>
    <name evidence="4" type="ORF">TSYNT_925</name>
</gene>
<dbReference type="PANTHER" id="PTHR33795:SF1">
    <property type="entry name" value="INSERTION ELEMENT IS150 PROTEIN INSJ"/>
    <property type="match status" value="1"/>
</dbReference>
<evidence type="ECO:0000313" key="4">
    <source>
        <dbReference type="EMBL" id="GAQ25779.1"/>
    </source>
</evidence>
<evidence type="ECO:0000259" key="3">
    <source>
        <dbReference type="Pfam" id="PF13518"/>
    </source>
</evidence>
<dbReference type="SUPFAM" id="SSF46689">
    <property type="entry name" value="Homeodomain-like"/>
    <property type="match status" value="1"/>
</dbReference>
<dbReference type="InterPro" id="IPR036388">
    <property type="entry name" value="WH-like_DNA-bd_sf"/>
</dbReference>
<dbReference type="InterPro" id="IPR055247">
    <property type="entry name" value="InsJ-like_HTH"/>
</dbReference>
<evidence type="ECO:0000256" key="2">
    <source>
        <dbReference type="SAM" id="Coils"/>
    </source>
</evidence>
<dbReference type="EMBL" id="DF977003">
    <property type="protein sequence ID" value="GAQ25779.1"/>
    <property type="molecule type" value="Genomic_DNA"/>
</dbReference>
<dbReference type="InterPro" id="IPR009057">
    <property type="entry name" value="Homeodomain-like_sf"/>
</dbReference>
<dbReference type="GO" id="GO:0006313">
    <property type="term" value="P:DNA transposition"/>
    <property type="evidence" value="ECO:0007669"/>
    <property type="project" value="InterPro"/>
</dbReference>
<dbReference type="AlphaFoldDB" id="A0A0U9HN42"/>
<feature type="coiled-coil region" evidence="2">
    <location>
        <begin position="198"/>
        <end position="225"/>
    </location>
</feature>
<dbReference type="RefSeq" id="WP_059033306.1">
    <property type="nucleotide sequence ID" value="NZ_DF977003.1"/>
</dbReference>
<feature type="domain" description="Insertion element IS150 protein InsJ-like helix-turn-helix" evidence="3">
    <location>
        <begin position="131"/>
        <end position="183"/>
    </location>
</feature>